<organism evidence="1 2">
    <name type="scientific">Biomaibacter acetigenes</name>
    <dbReference type="NCBI Taxonomy" id="2316383"/>
    <lineage>
        <taxon>Bacteria</taxon>
        <taxon>Bacillati</taxon>
        <taxon>Bacillota</taxon>
        <taxon>Clostridia</taxon>
        <taxon>Thermosediminibacterales</taxon>
        <taxon>Tepidanaerobacteraceae</taxon>
        <taxon>Biomaibacter</taxon>
    </lineage>
</organism>
<dbReference type="RefSeq" id="WP_122015372.1">
    <property type="nucleotide sequence ID" value="NZ_CP033169.1"/>
</dbReference>
<proteinExistence type="predicted"/>
<dbReference type="AlphaFoldDB" id="A0A3G2R8A2"/>
<dbReference type="EMBL" id="CP033169">
    <property type="protein sequence ID" value="AYO31605.1"/>
    <property type="molecule type" value="Genomic_DNA"/>
</dbReference>
<evidence type="ECO:0000313" key="2">
    <source>
        <dbReference type="Proteomes" id="UP000280960"/>
    </source>
</evidence>
<gene>
    <name evidence="1" type="ORF">D2962_14240</name>
</gene>
<dbReference type="KEGG" id="bacg:D2962_14240"/>
<dbReference type="Proteomes" id="UP000280960">
    <property type="component" value="Chromosome"/>
</dbReference>
<keyword evidence="2" id="KW-1185">Reference proteome</keyword>
<protein>
    <submittedName>
        <fullName evidence="1">Uncharacterized protein</fullName>
    </submittedName>
</protein>
<sequence>MDIIPRQEIVFQSAFSYREDKGEYDFFGELFIDGRFEKLAICVFEEDIEKADASHWSSKGGFVIAAPAGSKEEALKIGRDFSLREDAGFPIMANRRGVIGSHIDYTE</sequence>
<reference evidence="1 2" key="1">
    <citation type="submission" date="2018-10" db="EMBL/GenBank/DDBJ databases">
        <authorList>
            <person name="Zhang X."/>
        </authorList>
    </citation>
    <scope>NUCLEOTIDE SEQUENCE [LARGE SCALE GENOMIC DNA]</scope>
    <source>
        <strain evidence="1 2">SK-G1</strain>
    </source>
</reference>
<accession>A0A3G2R8A2</accession>
<evidence type="ECO:0000313" key="1">
    <source>
        <dbReference type="EMBL" id="AYO31605.1"/>
    </source>
</evidence>
<name>A0A3G2R8A2_9FIRM</name>